<comment type="caution">
    <text evidence="2">The sequence shown here is derived from an EMBL/GenBank/DDBJ whole genome shotgun (WGS) entry which is preliminary data.</text>
</comment>
<evidence type="ECO:0000259" key="1">
    <source>
        <dbReference type="Pfam" id="PF09537"/>
    </source>
</evidence>
<dbReference type="Pfam" id="PF09537">
    <property type="entry name" value="DUF2383"/>
    <property type="match status" value="1"/>
</dbReference>
<dbReference type="Gene3D" id="1.20.1260.10">
    <property type="match status" value="1"/>
</dbReference>
<dbReference type="InterPro" id="IPR019052">
    <property type="entry name" value="DUF2383"/>
</dbReference>
<evidence type="ECO:0000313" key="2">
    <source>
        <dbReference type="EMBL" id="PNG24433.1"/>
    </source>
</evidence>
<dbReference type="Proteomes" id="UP000236286">
    <property type="component" value="Unassembled WGS sequence"/>
</dbReference>
<dbReference type="EMBL" id="PDZR01000032">
    <property type="protein sequence ID" value="PNG24433.1"/>
    <property type="molecule type" value="Genomic_DNA"/>
</dbReference>
<protein>
    <submittedName>
        <fullName evidence="2">Aldehyde dehydrogenase</fullName>
    </submittedName>
</protein>
<dbReference type="NCBIfam" id="TIGR02284">
    <property type="entry name" value="PA2169 family four-helix-bundle protein"/>
    <property type="match status" value="1"/>
</dbReference>
<evidence type="ECO:0000313" key="3">
    <source>
        <dbReference type="Proteomes" id="UP000236286"/>
    </source>
</evidence>
<name>A0A2J7TCD6_METSI</name>
<sequence length="134" mass="14612">MDKCKVLLTLNDLLQTSTGGERRFRTCAQSAANVDVKRILEAAADGCAVGARQLTTKIRSLGGQPRSAGSVNGAVGMDDRSILDECERHQQIAKHGYEAALDVDLPLDVKAILERHYKVVSENHDRIRNLQDAA</sequence>
<dbReference type="InterPro" id="IPR011971">
    <property type="entry name" value="CHP02284"/>
</dbReference>
<dbReference type="RefSeq" id="WP_102845225.1">
    <property type="nucleotide sequence ID" value="NZ_PDZR01000032.1"/>
</dbReference>
<dbReference type="InterPro" id="IPR012347">
    <property type="entry name" value="Ferritin-like"/>
</dbReference>
<reference evidence="2 3" key="1">
    <citation type="submission" date="2017-10" db="EMBL/GenBank/DDBJ databases">
        <title>Genome announcement of Methylocella silvestris TVC from permafrost.</title>
        <authorList>
            <person name="Wang J."/>
            <person name="Geng K."/>
            <person name="Ul-Haque F."/>
            <person name="Crombie A.T."/>
            <person name="Street L.E."/>
            <person name="Wookey P.A."/>
            <person name="Murrell J.C."/>
            <person name="Pratscher J."/>
        </authorList>
    </citation>
    <scope>NUCLEOTIDE SEQUENCE [LARGE SCALE GENOMIC DNA]</scope>
    <source>
        <strain evidence="2 3">TVC</strain>
    </source>
</reference>
<dbReference type="OrthoDB" id="7265085at2"/>
<dbReference type="AlphaFoldDB" id="A0A2J7TCD6"/>
<feature type="domain" description="DUF2383" evidence="1">
    <location>
        <begin position="6"/>
        <end position="101"/>
    </location>
</feature>
<accession>A0A2J7TCD6</accession>
<organism evidence="2 3">
    <name type="scientific">Methylocella silvestris</name>
    <dbReference type="NCBI Taxonomy" id="199596"/>
    <lineage>
        <taxon>Bacteria</taxon>
        <taxon>Pseudomonadati</taxon>
        <taxon>Pseudomonadota</taxon>
        <taxon>Alphaproteobacteria</taxon>
        <taxon>Hyphomicrobiales</taxon>
        <taxon>Beijerinckiaceae</taxon>
        <taxon>Methylocella</taxon>
    </lineage>
</organism>
<proteinExistence type="predicted"/>
<gene>
    <name evidence="2" type="ORF">CR492_18595</name>
</gene>